<dbReference type="InterPro" id="IPR036390">
    <property type="entry name" value="WH_DNA-bd_sf"/>
</dbReference>
<evidence type="ECO:0008006" key="3">
    <source>
        <dbReference type="Google" id="ProtNLM"/>
    </source>
</evidence>
<dbReference type="SUPFAM" id="SSF46785">
    <property type="entry name" value="Winged helix' DNA-binding domain"/>
    <property type="match status" value="1"/>
</dbReference>
<dbReference type="Proteomes" id="UP000198397">
    <property type="component" value="Unassembled WGS sequence"/>
</dbReference>
<dbReference type="AlphaFoldDB" id="A0A238WW24"/>
<evidence type="ECO:0000313" key="2">
    <source>
        <dbReference type="Proteomes" id="UP000198397"/>
    </source>
</evidence>
<proteinExistence type="predicted"/>
<sequence length="75" mass="8347">MELNELLSECSSDGGKLVLMYLHRVGTATIDQLASVLDFQISKTYSVVSALEEKGLICKLEHTAQERYTLKQVSL</sequence>
<dbReference type="InterPro" id="IPR036388">
    <property type="entry name" value="WH-like_DNA-bd_sf"/>
</dbReference>
<protein>
    <recommendedName>
        <fullName evidence="3">Sugar-specific transcriptional regulator TrmB</fullName>
    </recommendedName>
</protein>
<evidence type="ECO:0000313" key="1">
    <source>
        <dbReference type="EMBL" id="SNR49799.1"/>
    </source>
</evidence>
<keyword evidence="2" id="KW-1185">Reference proteome</keyword>
<dbReference type="Gene3D" id="1.10.10.10">
    <property type="entry name" value="Winged helix-like DNA-binding domain superfamily/Winged helix DNA-binding domain"/>
    <property type="match status" value="1"/>
</dbReference>
<gene>
    <name evidence="1" type="ORF">SAMN06264855_11022</name>
</gene>
<accession>A0A238WW24</accession>
<reference evidence="1 2" key="1">
    <citation type="submission" date="2017-06" db="EMBL/GenBank/DDBJ databases">
        <authorList>
            <person name="Kim H.J."/>
            <person name="Triplett B.A."/>
        </authorList>
    </citation>
    <scope>NUCLEOTIDE SEQUENCE [LARGE SCALE GENOMIC DNA]</scope>
    <source>
        <strain evidence="1 2">DSM 8800</strain>
    </source>
</reference>
<name>A0A238WW24_HALVU</name>
<dbReference type="EMBL" id="FZNQ01000010">
    <property type="protein sequence ID" value="SNR49799.1"/>
    <property type="molecule type" value="Genomic_DNA"/>
</dbReference>
<organism evidence="1 2">
    <name type="scientific">Halorubrum vacuolatum</name>
    <name type="common">Natronobacterium vacuolatum</name>
    <dbReference type="NCBI Taxonomy" id="63740"/>
    <lineage>
        <taxon>Archaea</taxon>
        <taxon>Methanobacteriati</taxon>
        <taxon>Methanobacteriota</taxon>
        <taxon>Stenosarchaea group</taxon>
        <taxon>Halobacteria</taxon>
        <taxon>Halobacteriales</taxon>
        <taxon>Haloferacaceae</taxon>
        <taxon>Halorubrum</taxon>
    </lineage>
</organism>